<proteinExistence type="predicted"/>
<dbReference type="Proteomes" id="UP001148737">
    <property type="component" value="Unassembled WGS sequence"/>
</dbReference>
<dbReference type="EMBL" id="JANAKD010000256">
    <property type="protein sequence ID" value="KAJ3495680.1"/>
    <property type="molecule type" value="Genomic_DNA"/>
</dbReference>
<gene>
    <name evidence="1" type="ORF">NLG97_g3226</name>
</gene>
<keyword evidence="2" id="KW-1185">Reference proteome</keyword>
<reference evidence="1" key="1">
    <citation type="submission" date="2022-07" db="EMBL/GenBank/DDBJ databases">
        <title>Genome Sequence of Lecanicillium saksenae.</title>
        <authorList>
            <person name="Buettner E."/>
        </authorList>
    </citation>
    <scope>NUCLEOTIDE SEQUENCE</scope>
    <source>
        <strain evidence="1">VT-O1</strain>
    </source>
</reference>
<organism evidence="1 2">
    <name type="scientific">Lecanicillium saksenae</name>
    <dbReference type="NCBI Taxonomy" id="468837"/>
    <lineage>
        <taxon>Eukaryota</taxon>
        <taxon>Fungi</taxon>
        <taxon>Dikarya</taxon>
        <taxon>Ascomycota</taxon>
        <taxon>Pezizomycotina</taxon>
        <taxon>Sordariomycetes</taxon>
        <taxon>Hypocreomycetidae</taxon>
        <taxon>Hypocreales</taxon>
        <taxon>Cordycipitaceae</taxon>
        <taxon>Lecanicillium</taxon>
    </lineage>
</organism>
<comment type="caution">
    <text evidence="1">The sequence shown here is derived from an EMBL/GenBank/DDBJ whole genome shotgun (WGS) entry which is preliminary data.</text>
</comment>
<accession>A0ACC1R0K3</accession>
<protein>
    <submittedName>
        <fullName evidence="1">Uncharacterized protein</fullName>
    </submittedName>
</protein>
<evidence type="ECO:0000313" key="2">
    <source>
        <dbReference type="Proteomes" id="UP001148737"/>
    </source>
</evidence>
<evidence type="ECO:0000313" key="1">
    <source>
        <dbReference type="EMBL" id="KAJ3495680.1"/>
    </source>
</evidence>
<name>A0ACC1R0K3_9HYPO</name>
<sequence>MSVTKGKSENSQDGAGLYDDNHSTSGSESAHDVFGSEEHHDIKYKRLSWQLVAILMIAEIVSNGMLSLPSALAVVGMVPGIIIIAFLGIFATYTSWLLVQFKLRHPEVHTMADAGYIMFGPIGREIMAFGTFAFAIFATGGQLLAGQIALATLSDNKLCNLVYTGIFTVASLLLSLPRTFHGLGYVSIISVLSILIAGLVGMAAAGKEPVVGRIVDVAASSDFYTAFASITNPVFSFAGHFMFFVLISEMKEPKYAMRSAYCLQTFTTIYYVIFAAVTYGYLGSKVMSPSFSSLSPYWAKVSYGIAIPNLLLAGALYAHTAAKVIFVRLFRKSHHLHSHTVLGWSAWVILVVFCNGLSFLLATGVPIFNYLVGLAASLFAAWFTYGVAGMFWLHDSYHDEGGILAWRRKWGQTLLSVFTILVGAFICVAGLTLRRFSVQTLLEIPELRGGNTTPLDPAHSHKLRELPALSLELFTTHPLSSTFRTSSTTHITMASESADKATRPRVYFDISIGGKPAGRVAMELYADLVPKTAENFRVLCTGEKGIGKSGKPLHYKGSIFHRVIKQFMIQGGDFTEGNGTGGESIYGAKFDDEAFPKKHDRPFLLSMANSGPNTNGSQFFITTVPTPHLDNKHVVFGEVLSGKSLVRQIENLRTSSGDKPEKEALIADCGELTGAEALAADVKKPDATGDPYEDFPDDFPAEQQPLPASKPRSCVTCRSRKVRCDKKSPCSNCRRAQIPCVLPSDDKPPRWARRLDRLAHAGSAASVSPDAESNQVMSRLQNLENLVKNLSAELQQSRAAAGSGTHGSTPPPTQTWQAQPQRAASAGSTGSNSHAQRKPGRLIPGNSGQSQYVASGFWSQISDELDSLKIETERLADGDSDTSDDDVSSPATNPSTLELNRTPAQRHAFVFGSNLRPQSSIRDCNPLPSQVPFLIDIFATNVNMIAQVAHIPSVRKLVRDVPGGDLSALSPADAALMFAIYYAAVTSMEDADVSLNFGTTKAKLNLKFRIGFEQTMASANFLNNPTLVLVQAITIFLFLARRHDSPRFIWMMTGIAIRMAQAIGLHRDGSHFPNLTPYEIELRRRVWWALLMIDARASGDQGTDLTISQDSFDTQEPLNINDEDISVETKSMPEAREGIADMTITKVSCGLVDVERKMIAKQKEGSGSPETSSAVFDELFARLDHSYLRFSNPNNDITYWVGVTIARLVAAKMTLVLYLPTIISAPQQLASNQQRDKLLVAAIEVAEYNHALNSEEKCKHWRWVFQTYTHIYAIVYLLLSATQRPWSPLLERAWLALQSQWLIPAQYKVDKKVNIWVPIRKLTVKARRHRDAEFRRLRHDSAAVQQLEEEYRNIVQPGSPGPFPGQDNIACIRSRWLGILTMSPGSASTNELPAAPGDNIGSTKHGPPMAAPSHSIHSRNQEAVRTDPYGYDASHPPANTSGSSPAIGSMGLGFEPWLWAGNEPATGVFTDIGVNDMDILEMDLDVDVDWSSLLATAEMD</sequence>